<evidence type="ECO:0000313" key="3">
    <source>
        <dbReference type="WBParaSite" id="EN70_10454"/>
    </source>
</evidence>
<gene>
    <name evidence="1 3" type="ORF">LOAG_12340</name>
</gene>
<proteinExistence type="predicted"/>
<organism evidence="2 3">
    <name type="scientific">Loa loa</name>
    <name type="common">Eye worm</name>
    <name type="synonym">Filaria loa</name>
    <dbReference type="NCBI Taxonomy" id="7209"/>
    <lineage>
        <taxon>Eukaryota</taxon>
        <taxon>Metazoa</taxon>
        <taxon>Ecdysozoa</taxon>
        <taxon>Nematoda</taxon>
        <taxon>Chromadorea</taxon>
        <taxon>Rhabditida</taxon>
        <taxon>Spirurina</taxon>
        <taxon>Spiruromorpha</taxon>
        <taxon>Filarioidea</taxon>
        <taxon>Onchocercidae</taxon>
        <taxon>Loa</taxon>
    </lineage>
</organism>
<evidence type="ECO:0000313" key="2">
    <source>
        <dbReference type="Proteomes" id="UP000095285"/>
    </source>
</evidence>
<dbReference type="Proteomes" id="UP000095285">
    <property type="component" value="Unassembled WGS sequence"/>
</dbReference>
<dbReference type="GeneID" id="9949802"/>
<dbReference type="InParanoid" id="A0A1I7V6M4"/>
<protein>
    <submittedName>
        <fullName evidence="1 3">Uncharacterized protein</fullName>
    </submittedName>
</protein>
<accession>A0A1I7V6M4</accession>
<reference evidence="1 2" key="1">
    <citation type="submission" date="2012-04" db="EMBL/GenBank/DDBJ databases">
        <title>The Genome Sequence of Loa loa.</title>
        <authorList>
            <consortium name="The Broad Institute Genome Sequencing Platform"/>
            <consortium name="Broad Institute Genome Sequencing Center for Infectious Disease"/>
            <person name="Nutman T.B."/>
            <person name="Fink D.L."/>
            <person name="Russ C."/>
            <person name="Young S."/>
            <person name="Zeng Q."/>
            <person name="Gargeya S."/>
            <person name="Alvarado L."/>
            <person name="Berlin A."/>
            <person name="Chapman S.B."/>
            <person name="Chen Z."/>
            <person name="Freedman E."/>
            <person name="Gellesch M."/>
            <person name="Goldberg J."/>
            <person name="Griggs A."/>
            <person name="Gujja S."/>
            <person name="Heilman E.R."/>
            <person name="Heiman D."/>
            <person name="Howarth C."/>
            <person name="Mehta T."/>
            <person name="Neiman D."/>
            <person name="Pearson M."/>
            <person name="Roberts A."/>
            <person name="Saif S."/>
            <person name="Shea T."/>
            <person name="Shenoy N."/>
            <person name="Sisk P."/>
            <person name="Stolte C."/>
            <person name="Sykes S."/>
            <person name="White J."/>
            <person name="Yandava C."/>
            <person name="Haas B."/>
            <person name="Henn M.R."/>
            <person name="Nusbaum C."/>
            <person name="Birren B."/>
        </authorList>
    </citation>
    <scope>NUCLEOTIDE SEQUENCE [LARGE SCALE GENOMIC DNA]</scope>
</reference>
<keyword evidence="2" id="KW-1185">Reference proteome</keyword>
<dbReference type="RefSeq" id="XP_003147901.2">
    <property type="nucleotide sequence ID" value="XM_003147853.2"/>
</dbReference>
<dbReference type="OrthoDB" id="5864182at2759"/>
<reference evidence="3" key="2">
    <citation type="submission" date="2016-11" db="UniProtKB">
        <authorList>
            <consortium name="WormBaseParasite"/>
        </authorList>
    </citation>
    <scope>IDENTIFICATION</scope>
</reference>
<dbReference type="EMBL" id="JH712251">
    <property type="protein sequence ID" value="EFO16167.2"/>
    <property type="molecule type" value="Genomic_DNA"/>
</dbReference>
<dbReference type="OMA" id="MKSTIMQ"/>
<accession>A0A1S0TLB1</accession>
<dbReference type="KEGG" id="loa:LOAG_12340"/>
<dbReference type="WBParaSite" id="EN70_10454">
    <property type="protein sequence ID" value="EN70_10454"/>
    <property type="gene ID" value="EN70_10454"/>
</dbReference>
<dbReference type="CTD" id="9949802"/>
<dbReference type="AlphaFoldDB" id="A0A1I7V6M4"/>
<dbReference type="STRING" id="7209.A0A1I7V6M4"/>
<evidence type="ECO:0000313" key="1">
    <source>
        <dbReference type="EMBL" id="EFO16167.2"/>
    </source>
</evidence>
<name>A0A1I7V6M4_LOALO</name>
<sequence>MKENKMIETTTMKSTIMQGKYRRGDKIKTIKVSWDSARLADKPLVESSSIGLENKNHLMIQNIDTISSSINNDQGPTSMIAGQLIIYDLDEEPPNISQLNKEKGNALAQFN</sequence>